<feature type="transmembrane region" description="Helical" evidence="6">
    <location>
        <begin position="12"/>
        <end position="34"/>
    </location>
</feature>
<evidence type="ECO:0000259" key="7">
    <source>
        <dbReference type="Pfam" id="PF00892"/>
    </source>
</evidence>
<accession>A0ABS3KWU5</accession>
<evidence type="ECO:0000313" key="8">
    <source>
        <dbReference type="EMBL" id="MBO1081392.1"/>
    </source>
</evidence>
<feature type="domain" description="EamA" evidence="7">
    <location>
        <begin position="16"/>
        <end position="153"/>
    </location>
</feature>
<feature type="transmembrane region" description="Helical" evidence="6">
    <location>
        <begin position="112"/>
        <end position="130"/>
    </location>
</feature>
<evidence type="ECO:0000256" key="5">
    <source>
        <dbReference type="ARBA" id="ARBA00023136"/>
    </source>
</evidence>
<dbReference type="InterPro" id="IPR037185">
    <property type="entry name" value="EmrE-like"/>
</dbReference>
<keyword evidence="9" id="KW-1185">Reference proteome</keyword>
<dbReference type="PANTHER" id="PTHR22911">
    <property type="entry name" value="ACYL-MALONYL CONDENSING ENZYME-RELATED"/>
    <property type="match status" value="1"/>
</dbReference>
<feature type="transmembrane region" description="Helical" evidence="6">
    <location>
        <begin position="253"/>
        <end position="272"/>
    </location>
</feature>
<evidence type="ECO:0000256" key="2">
    <source>
        <dbReference type="ARBA" id="ARBA00009853"/>
    </source>
</evidence>
<evidence type="ECO:0000256" key="1">
    <source>
        <dbReference type="ARBA" id="ARBA00004141"/>
    </source>
</evidence>
<gene>
    <name evidence="8" type="ORF">IAI61_20360</name>
</gene>
<evidence type="ECO:0000313" key="9">
    <source>
        <dbReference type="Proteomes" id="UP001518989"/>
    </source>
</evidence>
<reference evidence="8 9" key="1">
    <citation type="submission" date="2020-09" db="EMBL/GenBank/DDBJ databases">
        <title>Roseomonas.</title>
        <authorList>
            <person name="Zhu W."/>
        </authorList>
    </citation>
    <scope>NUCLEOTIDE SEQUENCE [LARGE SCALE GENOMIC DNA]</scope>
    <source>
        <strain evidence="8 9">573</strain>
    </source>
</reference>
<feature type="transmembrane region" description="Helical" evidence="6">
    <location>
        <begin position="193"/>
        <end position="214"/>
    </location>
</feature>
<feature type="transmembrane region" description="Helical" evidence="6">
    <location>
        <begin position="159"/>
        <end position="181"/>
    </location>
</feature>
<dbReference type="EMBL" id="JACTNG010000014">
    <property type="protein sequence ID" value="MBO1081392.1"/>
    <property type="molecule type" value="Genomic_DNA"/>
</dbReference>
<dbReference type="Proteomes" id="UP001518989">
    <property type="component" value="Unassembled WGS sequence"/>
</dbReference>
<dbReference type="RefSeq" id="WP_207419564.1">
    <property type="nucleotide sequence ID" value="NZ_CP061177.1"/>
</dbReference>
<dbReference type="PANTHER" id="PTHR22911:SF6">
    <property type="entry name" value="SOLUTE CARRIER FAMILY 35 MEMBER G1"/>
    <property type="match status" value="1"/>
</dbReference>
<dbReference type="NCBIfam" id="TIGR01167">
    <property type="entry name" value="LPXTG_anchor"/>
    <property type="match status" value="1"/>
</dbReference>
<feature type="transmembrane region" description="Helical" evidence="6">
    <location>
        <begin position="46"/>
        <end position="66"/>
    </location>
</feature>
<sequence>MSAPDTGEHPSNATAAIGLTVLAGLLYVLGYAMSRDLVTRHGLSPLQVTFLRCAIILAAGIALAAWPGSRVSPSRLLHPARAWEQRAAAAALVISNALAVLAYSLLSVTAASALGFTAPLLLAVLGGLLLRERLSAGRVLGTLVGFAGMLLIVRPGGEAGLAGIAAAFAAALTYATYQILVRRLRAVATTTDTVLQVALVGSVALAVPVVAGWQPVSPPAAALALLVTAVQTAALACIAAALRRGEASRLAPWQFTGLLWAMLLDAVVGHAAPAPLALLGAALVILGGILAQRFGARPRP</sequence>
<comment type="subcellular location">
    <subcellularLocation>
        <location evidence="1">Membrane</location>
        <topology evidence="1">Multi-pass membrane protein</topology>
    </subcellularLocation>
</comment>
<feature type="transmembrane region" description="Helical" evidence="6">
    <location>
        <begin position="137"/>
        <end position="153"/>
    </location>
</feature>
<keyword evidence="3 6" id="KW-0812">Transmembrane</keyword>
<organism evidence="8 9">
    <name type="scientific">Roseomonas haemaphysalidis</name>
    <dbReference type="NCBI Taxonomy" id="2768162"/>
    <lineage>
        <taxon>Bacteria</taxon>
        <taxon>Pseudomonadati</taxon>
        <taxon>Pseudomonadota</taxon>
        <taxon>Alphaproteobacteria</taxon>
        <taxon>Acetobacterales</taxon>
        <taxon>Roseomonadaceae</taxon>
        <taxon>Roseomonas</taxon>
    </lineage>
</organism>
<dbReference type="Pfam" id="PF00892">
    <property type="entry name" value="EamA"/>
    <property type="match status" value="2"/>
</dbReference>
<proteinExistence type="inferred from homology"/>
<keyword evidence="5 6" id="KW-0472">Membrane</keyword>
<name>A0ABS3KWU5_9PROT</name>
<feature type="transmembrane region" description="Helical" evidence="6">
    <location>
        <begin position="220"/>
        <end position="241"/>
    </location>
</feature>
<comment type="similarity">
    <text evidence="2">Belongs to the drug/metabolite transporter (DMT) superfamily. 10 TMS drug/metabolite exporter (DME) (TC 2.A.7.3) family.</text>
</comment>
<dbReference type="InterPro" id="IPR000620">
    <property type="entry name" value="EamA_dom"/>
</dbReference>
<comment type="caution">
    <text evidence="8">The sequence shown here is derived from an EMBL/GenBank/DDBJ whole genome shotgun (WGS) entry which is preliminary data.</text>
</comment>
<protein>
    <submittedName>
        <fullName evidence="8">EamA family transporter</fullName>
    </submittedName>
</protein>
<keyword evidence="4 6" id="KW-1133">Transmembrane helix</keyword>
<feature type="domain" description="EamA" evidence="7">
    <location>
        <begin position="162"/>
        <end position="290"/>
    </location>
</feature>
<feature type="transmembrane region" description="Helical" evidence="6">
    <location>
        <begin position="278"/>
        <end position="296"/>
    </location>
</feature>
<evidence type="ECO:0000256" key="3">
    <source>
        <dbReference type="ARBA" id="ARBA00022692"/>
    </source>
</evidence>
<evidence type="ECO:0000256" key="4">
    <source>
        <dbReference type="ARBA" id="ARBA00022989"/>
    </source>
</evidence>
<evidence type="ECO:0000256" key="6">
    <source>
        <dbReference type="SAM" id="Phobius"/>
    </source>
</evidence>
<dbReference type="SUPFAM" id="SSF103481">
    <property type="entry name" value="Multidrug resistance efflux transporter EmrE"/>
    <property type="match status" value="2"/>
</dbReference>